<protein>
    <recommendedName>
        <fullName evidence="3">Integrase zinc-binding domain-containing protein</fullName>
    </recommendedName>
</protein>
<evidence type="ECO:0008006" key="3">
    <source>
        <dbReference type="Google" id="ProtNLM"/>
    </source>
</evidence>
<dbReference type="EMBL" id="AMZH03017317">
    <property type="protein sequence ID" value="RRT43179.1"/>
    <property type="molecule type" value="Genomic_DNA"/>
</dbReference>
<organism evidence="1 2">
    <name type="scientific">Ensete ventricosum</name>
    <name type="common">Abyssinian banana</name>
    <name type="synonym">Musa ensete</name>
    <dbReference type="NCBI Taxonomy" id="4639"/>
    <lineage>
        <taxon>Eukaryota</taxon>
        <taxon>Viridiplantae</taxon>
        <taxon>Streptophyta</taxon>
        <taxon>Embryophyta</taxon>
        <taxon>Tracheophyta</taxon>
        <taxon>Spermatophyta</taxon>
        <taxon>Magnoliopsida</taxon>
        <taxon>Liliopsida</taxon>
        <taxon>Zingiberales</taxon>
        <taxon>Musaceae</taxon>
        <taxon>Ensete</taxon>
    </lineage>
</organism>
<reference evidence="1 2" key="1">
    <citation type="journal article" date="2014" name="Agronomy (Basel)">
        <title>A Draft Genome Sequence for Ensete ventricosum, the Drought-Tolerant Tree Against Hunger.</title>
        <authorList>
            <person name="Harrison J."/>
            <person name="Moore K.A."/>
            <person name="Paszkiewicz K."/>
            <person name="Jones T."/>
            <person name="Grant M."/>
            <person name="Ambacheew D."/>
            <person name="Muzemil S."/>
            <person name="Studholme D.J."/>
        </authorList>
    </citation>
    <scope>NUCLEOTIDE SEQUENCE [LARGE SCALE GENOMIC DNA]</scope>
</reference>
<comment type="caution">
    <text evidence="1">The sequence shown here is derived from an EMBL/GenBank/DDBJ whole genome shotgun (WGS) entry which is preliminary data.</text>
</comment>
<dbReference type="AlphaFoldDB" id="A0A426XUL8"/>
<evidence type="ECO:0000313" key="1">
    <source>
        <dbReference type="EMBL" id="RRT43179.1"/>
    </source>
</evidence>
<accession>A0A426XUL8</accession>
<dbReference type="Proteomes" id="UP000287651">
    <property type="component" value="Unassembled WGS sequence"/>
</dbReference>
<evidence type="ECO:0000313" key="2">
    <source>
        <dbReference type="Proteomes" id="UP000287651"/>
    </source>
</evidence>
<proteinExistence type="predicted"/>
<gene>
    <name evidence="1" type="ORF">B296_00055655</name>
</gene>
<sequence>MHLRALEYKKAVAKLYNKKGKLAPNWEGPYRVESITRPGTYTLVTIKGK</sequence>
<name>A0A426XUL8_ENSVE</name>